<organism evidence="10">
    <name type="scientific">hydrothermal vent metagenome</name>
    <dbReference type="NCBI Taxonomy" id="652676"/>
    <lineage>
        <taxon>unclassified sequences</taxon>
        <taxon>metagenomes</taxon>
        <taxon>ecological metagenomes</taxon>
    </lineage>
</organism>
<keyword evidence="2" id="KW-1003">Cell membrane</keyword>
<dbReference type="InterPro" id="IPR036866">
    <property type="entry name" value="RibonucZ/Hydroxyglut_hydro"/>
</dbReference>
<evidence type="ECO:0000256" key="2">
    <source>
        <dbReference type="ARBA" id="ARBA00022475"/>
    </source>
</evidence>
<dbReference type="SUPFAM" id="SSF56281">
    <property type="entry name" value="Metallo-hydrolase/oxidoreductase"/>
    <property type="match status" value="1"/>
</dbReference>
<proteinExistence type="predicted"/>
<dbReference type="InterPro" id="IPR052159">
    <property type="entry name" value="Competence_DNA_uptake"/>
</dbReference>
<evidence type="ECO:0000256" key="3">
    <source>
        <dbReference type="ARBA" id="ARBA00022692"/>
    </source>
</evidence>
<evidence type="ECO:0000256" key="5">
    <source>
        <dbReference type="ARBA" id="ARBA00023136"/>
    </source>
</evidence>
<feature type="domain" description="DUF4131" evidence="9">
    <location>
        <begin position="2"/>
        <end position="67"/>
    </location>
</feature>
<dbReference type="EMBL" id="UOGG01000110">
    <property type="protein sequence ID" value="VAX30401.1"/>
    <property type="molecule type" value="Genomic_DNA"/>
</dbReference>
<dbReference type="InterPro" id="IPR001279">
    <property type="entry name" value="Metallo-B-lactamas"/>
</dbReference>
<evidence type="ECO:0008006" key="11">
    <source>
        <dbReference type="Google" id="ProtNLM"/>
    </source>
</evidence>
<keyword evidence="5 6" id="KW-0472">Membrane</keyword>
<dbReference type="NCBIfam" id="TIGR00361">
    <property type="entry name" value="ComEC_Rec2"/>
    <property type="match status" value="1"/>
</dbReference>
<evidence type="ECO:0000259" key="7">
    <source>
        <dbReference type="Pfam" id="PF00753"/>
    </source>
</evidence>
<evidence type="ECO:0000313" key="10">
    <source>
        <dbReference type="EMBL" id="VAX30401.1"/>
    </source>
</evidence>
<feature type="domain" description="ComEC/Rec2-related protein" evidence="8">
    <location>
        <begin position="110"/>
        <end position="422"/>
    </location>
</feature>
<feature type="transmembrane region" description="Helical" evidence="6">
    <location>
        <begin position="222"/>
        <end position="239"/>
    </location>
</feature>
<dbReference type="PANTHER" id="PTHR30619">
    <property type="entry name" value="DNA INTERNALIZATION/COMPETENCE PROTEIN COMEC/REC2"/>
    <property type="match status" value="1"/>
</dbReference>
<keyword evidence="3 6" id="KW-0812">Transmembrane</keyword>
<dbReference type="Pfam" id="PF03772">
    <property type="entry name" value="Competence"/>
    <property type="match status" value="1"/>
</dbReference>
<feature type="transmembrane region" description="Helical" evidence="6">
    <location>
        <begin position="342"/>
        <end position="371"/>
    </location>
</feature>
<dbReference type="InterPro" id="IPR035681">
    <property type="entry name" value="ComA-like_MBL"/>
</dbReference>
<name>A0A3B1CV78_9ZZZZ</name>
<protein>
    <recommendedName>
        <fullName evidence="11">DNA internalization-related competence protein ComEC/Rec2</fullName>
    </recommendedName>
</protein>
<evidence type="ECO:0000256" key="4">
    <source>
        <dbReference type="ARBA" id="ARBA00022989"/>
    </source>
</evidence>
<dbReference type="Gene3D" id="3.60.15.10">
    <property type="entry name" value="Ribonuclease Z/Hydroxyacylglutathione hydrolase-like"/>
    <property type="match status" value="1"/>
</dbReference>
<dbReference type="AlphaFoldDB" id="A0A3B1CV78"/>
<dbReference type="GO" id="GO:0030420">
    <property type="term" value="P:establishment of competence for transformation"/>
    <property type="evidence" value="ECO:0007669"/>
    <property type="project" value="InterPro"/>
</dbReference>
<feature type="transmembrane region" description="Helical" evidence="6">
    <location>
        <begin position="406"/>
        <end position="423"/>
    </location>
</feature>
<comment type="subcellular location">
    <subcellularLocation>
        <location evidence="1">Cell membrane</location>
        <topology evidence="1">Multi-pass membrane protein</topology>
    </subcellularLocation>
</comment>
<feature type="transmembrane region" description="Helical" evidence="6">
    <location>
        <begin position="140"/>
        <end position="161"/>
    </location>
</feature>
<feature type="transmembrane region" description="Helical" evidence="6">
    <location>
        <begin position="307"/>
        <end position="330"/>
    </location>
</feature>
<gene>
    <name evidence="10" type="ORF">MNBD_NITROSPINAE05-1418</name>
</gene>
<evidence type="ECO:0000259" key="8">
    <source>
        <dbReference type="Pfam" id="PF03772"/>
    </source>
</evidence>
<evidence type="ECO:0000259" key="9">
    <source>
        <dbReference type="Pfam" id="PF13567"/>
    </source>
</evidence>
<feature type="non-terminal residue" evidence="10">
    <location>
        <position position="1"/>
    </location>
</feature>
<feature type="transmembrane region" description="Helical" evidence="6">
    <location>
        <begin position="198"/>
        <end position="215"/>
    </location>
</feature>
<dbReference type="InterPro" id="IPR004797">
    <property type="entry name" value="Competence_ComEC/Rec2"/>
</dbReference>
<dbReference type="PANTHER" id="PTHR30619:SF1">
    <property type="entry name" value="RECOMBINATION PROTEIN 2"/>
    <property type="match status" value="1"/>
</dbReference>
<reference evidence="10" key="1">
    <citation type="submission" date="2018-06" db="EMBL/GenBank/DDBJ databases">
        <authorList>
            <person name="Zhirakovskaya E."/>
        </authorList>
    </citation>
    <scope>NUCLEOTIDE SEQUENCE</scope>
</reference>
<keyword evidence="4 6" id="KW-1133">Transmembrane helix</keyword>
<dbReference type="NCBIfam" id="TIGR00360">
    <property type="entry name" value="ComEC_N-term"/>
    <property type="match status" value="1"/>
</dbReference>
<dbReference type="InterPro" id="IPR025405">
    <property type="entry name" value="DUF4131"/>
</dbReference>
<sequence>TKATGRVRLTHYHPELVKISLRAGDLIRFSKVRLKHPRNFRNPGAFDYRGFLKTRGIVATGSISKNSSIEKLGTRPLPFYKSLQSSLRIGILETLEAEFPGQQGALLKAMLLGQKNHLSDAVKEAYIATGLSHLMAVSGLHIGFVAWSAFVIFWPLTFYVLSKYRPEWAQSGAARKIAAFLSIVPVLFYLLLVLPKITALRAGFMVLAFLFAILVNRERDLFNTLLIAAFLILMWNPGAVLDVSFQLSFAAMAGILIIVRYFPSSEDDPIDRMGEQPWYRRFLIHLPFEELEKLSSPEKWSLSLKRYFTASLFISLAVYASTLPFLIFHFNQVSLIGLFLNLIMIPLASILIPLALVALSLGAIIPALGWLLSFPLHALLECFLTIPQFFAAFPYASIYLPSPPRGWILLYTFVLAGGIWLARQKLVSTQDKTGKFQPVALMKAGLILASLGVITLMVWPRIAERESDLLQVSILDVGQGDSIFIEFPNRETMVLDGGGFYRNSLDVGKMVVASFLWNRGIGHIDYLAATHSDQDHISGLESLADLFSIGHFLDGFSNLTDSRIDRLKQKVLSKQAVSIALKPGVPLNIGEVRLTALHPGPEFILQTVANKKTKVGNELSLVLRLDYREFSMLFTGDIGKPTEKYLIQQALPLKADFLKSPHHGSRYSNSSAFIRAVNPQAVIFSSGYLNWMQHPHPEVVERYKNAGTNIWRTDLNGSIHIATDGLNHRIRNYSPDFRGRDDGSPGKSETIITQHALNDGAGTARKPTL</sequence>
<feature type="transmembrane region" description="Helical" evidence="6">
    <location>
        <begin position="245"/>
        <end position="263"/>
    </location>
</feature>
<dbReference type="CDD" id="cd07731">
    <property type="entry name" value="ComA-like_MBL-fold"/>
    <property type="match status" value="1"/>
</dbReference>
<evidence type="ECO:0000256" key="6">
    <source>
        <dbReference type="SAM" id="Phobius"/>
    </source>
</evidence>
<accession>A0A3B1CV78</accession>
<dbReference type="InterPro" id="IPR004477">
    <property type="entry name" value="ComEC_N"/>
</dbReference>
<dbReference type="Pfam" id="PF00753">
    <property type="entry name" value="Lactamase_B"/>
    <property type="match status" value="1"/>
</dbReference>
<feature type="transmembrane region" description="Helical" evidence="6">
    <location>
        <begin position="378"/>
        <end position="400"/>
    </location>
</feature>
<dbReference type="Pfam" id="PF13567">
    <property type="entry name" value="DUF4131"/>
    <property type="match status" value="1"/>
</dbReference>
<feature type="transmembrane region" description="Helical" evidence="6">
    <location>
        <begin position="173"/>
        <end position="192"/>
    </location>
</feature>
<dbReference type="GO" id="GO:0005886">
    <property type="term" value="C:plasma membrane"/>
    <property type="evidence" value="ECO:0007669"/>
    <property type="project" value="UniProtKB-SubCell"/>
</dbReference>
<feature type="transmembrane region" description="Helical" evidence="6">
    <location>
        <begin position="444"/>
        <end position="462"/>
    </location>
</feature>
<feature type="domain" description="Metallo-beta-lactamase" evidence="7">
    <location>
        <begin position="476"/>
        <end position="682"/>
    </location>
</feature>
<evidence type="ECO:0000256" key="1">
    <source>
        <dbReference type="ARBA" id="ARBA00004651"/>
    </source>
</evidence>